<evidence type="ECO:0000256" key="2">
    <source>
        <dbReference type="ARBA" id="ARBA00038209"/>
    </source>
</evidence>
<evidence type="ECO:0000313" key="7">
    <source>
        <dbReference type="Proteomes" id="UP001597479"/>
    </source>
</evidence>
<accession>A0ABW5VNQ0</accession>
<dbReference type="Gene3D" id="3.40.50.2000">
    <property type="entry name" value="Glycogen Phosphorylase B"/>
    <property type="match status" value="2"/>
</dbReference>
<dbReference type="PANTHER" id="PTHR43174:SF2">
    <property type="entry name" value="UDP-N-ACETYLGLUCOSAMINE 2-EPIMERASE"/>
    <property type="match status" value="1"/>
</dbReference>
<dbReference type="InterPro" id="IPR029767">
    <property type="entry name" value="WecB-like"/>
</dbReference>
<evidence type="ECO:0000313" key="6">
    <source>
        <dbReference type="EMBL" id="MFD2792900.1"/>
    </source>
</evidence>
<keyword evidence="1 4" id="KW-0413">Isomerase</keyword>
<evidence type="ECO:0000256" key="4">
    <source>
        <dbReference type="RuleBase" id="RU003513"/>
    </source>
</evidence>
<gene>
    <name evidence="6" type="primary">wecB</name>
    <name evidence="6" type="ORF">ACFS27_04985</name>
</gene>
<dbReference type="SUPFAM" id="SSF53756">
    <property type="entry name" value="UDP-Glycosyltransferase/glycogen phosphorylase"/>
    <property type="match status" value="1"/>
</dbReference>
<dbReference type="PANTHER" id="PTHR43174">
    <property type="entry name" value="UDP-N-ACETYLGLUCOSAMINE 2-EPIMERASE"/>
    <property type="match status" value="1"/>
</dbReference>
<name>A0ABW5VNQ0_9MICO</name>
<evidence type="ECO:0000259" key="5">
    <source>
        <dbReference type="Pfam" id="PF02350"/>
    </source>
</evidence>
<dbReference type="EC" id="5.1.3.14" evidence="3"/>
<keyword evidence="7" id="KW-1185">Reference proteome</keyword>
<feature type="domain" description="UDP-N-acetylglucosamine 2-epimerase" evidence="5">
    <location>
        <begin position="28"/>
        <end position="370"/>
    </location>
</feature>
<sequence>MPQTARREIAVLYGTRPEAVKLAPVVNELKRRSTHLPRVVTSGQHRTMLDQVNQLFDIVPDHDLGLLRRGYSLDDVLIGAVRGFSEYLDAHPVDAVVVQGDTTTAFAGALTAYHRQIPVVHVEAGLRTGDIYSPFPEEANRRFITTIAARHCAPTNLAARNLLHEHVPEDHVTVTGNTVIDALMHTASRSGPVSEPVIEAAIQEGRRLVLVTAHRRESWDDGIERVARALVQVADLFPDVLMIVPLTDNPVVREAIVPTVFSSPNILLIDALPYEEFTRILSRATVVVTDSGGVQEEAPAFGVPVVITRDATERPELLDAGGGVLVGTVTERITETLVGLLTDTVLHRRMASAPSPFGDGHAAGRVANVIDDLLAGRRTDDATGWTAHALAR</sequence>
<evidence type="ECO:0000256" key="3">
    <source>
        <dbReference type="ARBA" id="ARBA00038858"/>
    </source>
</evidence>
<evidence type="ECO:0000256" key="1">
    <source>
        <dbReference type="ARBA" id="ARBA00023235"/>
    </source>
</evidence>
<proteinExistence type="inferred from homology"/>
<dbReference type="CDD" id="cd03786">
    <property type="entry name" value="GTB_UDP-GlcNAc_2-Epimerase"/>
    <property type="match status" value="1"/>
</dbReference>
<comment type="caution">
    <text evidence="6">The sequence shown here is derived from an EMBL/GenBank/DDBJ whole genome shotgun (WGS) entry which is preliminary data.</text>
</comment>
<dbReference type="Proteomes" id="UP001597479">
    <property type="component" value="Unassembled WGS sequence"/>
</dbReference>
<dbReference type="EMBL" id="JBHUOG010000001">
    <property type="protein sequence ID" value="MFD2792900.1"/>
    <property type="molecule type" value="Genomic_DNA"/>
</dbReference>
<organism evidence="6 7">
    <name type="scientific">Promicromonospora vindobonensis</name>
    <dbReference type="NCBI Taxonomy" id="195748"/>
    <lineage>
        <taxon>Bacteria</taxon>
        <taxon>Bacillati</taxon>
        <taxon>Actinomycetota</taxon>
        <taxon>Actinomycetes</taxon>
        <taxon>Micrococcales</taxon>
        <taxon>Promicromonosporaceae</taxon>
        <taxon>Promicromonospora</taxon>
    </lineage>
</organism>
<dbReference type="NCBIfam" id="TIGR00236">
    <property type="entry name" value="wecB"/>
    <property type="match status" value="1"/>
</dbReference>
<reference evidence="7" key="1">
    <citation type="journal article" date="2019" name="Int. J. Syst. Evol. Microbiol.">
        <title>The Global Catalogue of Microorganisms (GCM) 10K type strain sequencing project: providing services to taxonomists for standard genome sequencing and annotation.</title>
        <authorList>
            <consortium name="The Broad Institute Genomics Platform"/>
            <consortium name="The Broad Institute Genome Sequencing Center for Infectious Disease"/>
            <person name="Wu L."/>
            <person name="Ma J."/>
        </authorList>
    </citation>
    <scope>NUCLEOTIDE SEQUENCE [LARGE SCALE GENOMIC DNA]</scope>
    <source>
        <strain evidence="7">CCM 7044</strain>
    </source>
</reference>
<protein>
    <recommendedName>
        <fullName evidence="3">UDP-N-acetylglucosamine 2-epimerase (non-hydrolyzing)</fullName>
        <ecNumber evidence="3">5.1.3.14</ecNumber>
    </recommendedName>
</protein>
<dbReference type="Pfam" id="PF02350">
    <property type="entry name" value="Epimerase_2"/>
    <property type="match status" value="1"/>
</dbReference>
<comment type="similarity">
    <text evidence="2 4">Belongs to the UDP-N-acetylglucosamine 2-epimerase family.</text>
</comment>
<dbReference type="InterPro" id="IPR003331">
    <property type="entry name" value="UDP_GlcNAc_Epimerase_2_dom"/>
</dbReference>
<dbReference type="GO" id="GO:0008761">
    <property type="term" value="F:UDP-N-acetylglucosamine 2-epimerase activity"/>
    <property type="evidence" value="ECO:0007669"/>
    <property type="project" value="UniProtKB-EC"/>
</dbReference>
<dbReference type="RefSeq" id="WP_377180740.1">
    <property type="nucleotide sequence ID" value="NZ_JBHUOG010000001.1"/>
</dbReference>